<protein>
    <submittedName>
        <fullName evidence="3">CLUMA_CG005079, isoform A</fullName>
    </submittedName>
</protein>
<feature type="compositionally biased region" description="Basic and acidic residues" evidence="1">
    <location>
        <begin position="93"/>
        <end position="102"/>
    </location>
</feature>
<accession>A0A1J1HY00</accession>
<dbReference type="EMBL" id="CVRI01000020">
    <property type="protein sequence ID" value="CRK91406.1"/>
    <property type="molecule type" value="Genomic_DNA"/>
</dbReference>
<evidence type="ECO:0000313" key="4">
    <source>
        <dbReference type="Proteomes" id="UP000183832"/>
    </source>
</evidence>
<keyword evidence="2" id="KW-0732">Signal</keyword>
<keyword evidence="4" id="KW-1185">Reference proteome</keyword>
<feature type="region of interest" description="Disordered" evidence="1">
    <location>
        <begin position="93"/>
        <end position="121"/>
    </location>
</feature>
<gene>
    <name evidence="3" type="ORF">CLUMA_CG005079</name>
</gene>
<evidence type="ECO:0000313" key="3">
    <source>
        <dbReference type="EMBL" id="CRK91406.1"/>
    </source>
</evidence>
<evidence type="ECO:0000256" key="2">
    <source>
        <dbReference type="SAM" id="SignalP"/>
    </source>
</evidence>
<feature type="chain" id="PRO_5009619057" evidence="2">
    <location>
        <begin position="23"/>
        <end position="214"/>
    </location>
</feature>
<organism evidence="3 4">
    <name type="scientific">Clunio marinus</name>
    <dbReference type="NCBI Taxonomy" id="568069"/>
    <lineage>
        <taxon>Eukaryota</taxon>
        <taxon>Metazoa</taxon>
        <taxon>Ecdysozoa</taxon>
        <taxon>Arthropoda</taxon>
        <taxon>Hexapoda</taxon>
        <taxon>Insecta</taxon>
        <taxon>Pterygota</taxon>
        <taxon>Neoptera</taxon>
        <taxon>Endopterygota</taxon>
        <taxon>Diptera</taxon>
        <taxon>Nematocera</taxon>
        <taxon>Chironomoidea</taxon>
        <taxon>Chironomidae</taxon>
        <taxon>Clunio</taxon>
    </lineage>
</organism>
<name>A0A1J1HY00_9DIPT</name>
<dbReference type="Proteomes" id="UP000183832">
    <property type="component" value="Unassembled WGS sequence"/>
</dbReference>
<evidence type="ECO:0000256" key="1">
    <source>
        <dbReference type="SAM" id="MobiDB-lite"/>
    </source>
</evidence>
<sequence length="214" mass="24748">MQTWKTVFLIIVSISFIQSVKLEPNFYYDGSEQFSGSKQTVNGKIKGLRVTVDTSEIKDHHRNSENEFWSSSRPSENKKTVGVRTDVRFEITNESNDGRKPAEGYSYGISGSGNQPSPPREIDMSIRYPSWTTERNIDSHGPISFHRGEPYDYQPKPTQKPIKAMKSPQSVDYHQHLLHHHKEHKIYLPCSCKEYPGPYTSYSHESFHPEYYTD</sequence>
<dbReference type="AlphaFoldDB" id="A0A1J1HY00"/>
<dbReference type="OrthoDB" id="7776691at2759"/>
<reference evidence="3 4" key="1">
    <citation type="submission" date="2015-04" db="EMBL/GenBank/DDBJ databases">
        <authorList>
            <person name="Syromyatnikov M.Y."/>
            <person name="Popov V.N."/>
        </authorList>
    </citation>
    <scope>NUCLEOTIDE SEQUENCE [LARGE SCALE GENOMIC DNA]</scope>
</reference>
<proteinExistence type="predicted"/>
<feature type="signal peptide" evidence="2">
    <location>
        <begin position="1"/>
        <end position="22"/>
    </location>
</feature>